<dbReference type="Proteomes" id="UP000805704">
    <property type="component" value="Chromosome 1"/>
</dbReference>
<name>A0ACB7FKS0_NIBAL</name>
<keyword evidence="2" id="KW-1185">Reference proteome</keyword>
<evidence type="ECO:0000313" key="2">
    <source>
        <dbReference type="Proteomes" id="UP000805704"/>
    </source>
</evidence>
<sequence length="117" mass="13199">MENLSRSSGLVLDLLTSWQTWAWSVQGLPQYIQHQLISAFFFISQMYNLSRPPSKNHRDPNSNYDSCPNADEASTTAPKNVVQVLPQTTSPTCRMRKPVKTPPVFESGCKVKGCVRR</sequence>
<protein>
    <submittedName>
        <fullName evidence="1">Uncharacterized protein</fullName>
    </submittedName>
</protein>
<accession>A0ACB7FKS0</accession>
<reference evidence="1" key="1">
    <citation type="submission" date="2020-04" db="EMBL/GenBank/DDBJ databases">
        <title>A chromosome-scale assembly and high-density genetic map of the yellow drum (Nibea albiflora) genome.</title>
        <authorList>
            <person name="Xu D."/>
            <person name="Zhang W."/>
            <person name="Chen R."/>
            <person name="Tan P."/>
            <person name="Wang L."/>
            <person name="Song H."/>
            <person name="Tian L."/>
            <person name="Zhu Q."/>
            <person name="Wang B."/>
        </authorList>
    </citation>
    <scope>NUCLEOTIDE SEQUENCE</scope>
    <source>
        <strain evidence="1">ZJHYS-2018</strain>
    </source>
</reference>
<comment type="caution">
    <text evidence="1">The sequence shown here is derived from an EMBL/GenBank/DDBJ whole genome shotgun (WGS) entry which is preliminary data.</text>
</comment>
<dbReference type="EMBL" id="CM024789">
    <property type="protein sequence ID" value="KAG8014769.1"/>
    <property type="molecule type" value="Genomic_DNA"/>
</dbReference>
<proteinExistence type="predicted"/>
<evidence type="ECO:0000313" key="1">
    <source>
        <dbReference type="EMBL" id="KAG8014769.1"/>
    </source>
</evidence>
<gene>
    <name evidence="1" type="ORF">GBF38_003396</name>
</gene>
<organism evidence="1 2">
    <name type="scientific">Nibea albiflora</name>
    <name type="common">Yellow drum</name>
    <name type="synonym">Corvina albiflora</name>
    <dbReference type="NCBI Taxonomy" id="240163"/>
    <lineage>
        <taxon>Eukaryota</taxon>
        <taxon>Metazoa</taxon>
        <taxon>Chordata</taxon>
        <taxon>Craniata</taxon>
        <taxon>Vertebrata</taxon>
        <taxon>Euteleostomi</taxon>
        <taxon>Actinopterygii</taxon>
        <taxon>Neopterygii</taxon>
        <taxon>Teleostei</taxon>
        <taxon>Neoteleostei</taxon>
        <taxon>Acanthomorphata</taxon>
        <taxon>Eupercaria</taxon>
        <taxon>Sciaenidae</taxon>
        <taxon>Nibea</taxon>
    </lineage>
</organism>